<keyword evidence="2" id="KW-1185">Reference proteome</keyword>
<proteinExistence type="predicted"/>
<reference evidence="1 2" key="1">
    <citation type="journal article" date="2017" name="Genome Announc.">
        <title>Genome sequence of the saprophytic ascomycete Epicoccum nigrum ICMP 19927 strain isolated from New Zealand.</title>
        <authorList>
            <person name="Fokin M."/>
            <person name="Fleetwood D."/>
            <person name="Weir B.S."/>
            <person name="Villas-Boas S.G."/>
        </authorList>
    </citation>
    <scope>NUCLEOTIDE SEQUENCE [LARGE SCALE GENOMIC DNA]</scope>
    <source>
        <strain evidence="1 2">ICMP 19927</strain>
    </source>
</reference>
<dbReference type="Proteomes" id="UP000193240">
    <property type="component" value="Unassembled WGS sequence"/>
</dbReference>
<dbReference type="EMBL" id="KZ107840">
    <property type="protein sequence ID" value="OSS51879.1"/>
    <property type="molecule type" value="Genomic_DNA"/>
</dbReference>
<protein>
    <submittedName>
        <fullName evidence="1">Uncharacterized protein</fullName>
    </submittedName>
</protein>
<dbReference type="AlphaFoldDB" id="A0A1Y2M7T9"/>
<sequence>MRPSTRSLQAFCSVLKTSIISATSATDTQRSNIALQTPLHDSYPEFLTSKSQPWTRRRARKKTTTGRTQIRPRRTVSAVAVDVTLILLMWKGKKVLVLQSGWRLPEAGHRHKPTGCCLLLFCILFGRALWAAPSFCFSFVRRDGVHDASWAPGSRYRSIGVAG</sequence>
<evidence type="ECO:0000313" key="2">
    <source>
        <dbReference type="Proteomes" id="UP000193240"/>
    </source>
</evidence>
<evidence type="ECO:0000313" key="1">
    <source>
        <dbReference type="EMBL" id="OSS51879.1"/>
    </source>
</evidence>
<name>A0A1Y2M7T9_EPING</name>
<dbReference type="InParanoid" id="A0A1Y2M7T9"/>
<gene>
    <name evidence="1" type="ORF">B5807_03286</name>
</gene>
<organism evidence="1 2">
    <name type="scientific">Epicoccum nigrum</name>
    <name type="common">Soil fungus</name>
    <name type="synonym">Epicoccum purpurascens</name>
    <dbReference type="NCBI Taxonomy" id="105696"/>
    <lineage>
        <taxon>Eukaryota</taxon>
        <taxon>Fungi</taxon>
        <taxon>Dikarya</taxon>
        <taxon>Ascomycota</taxon>
        <taxon>Pezizomycotina</taxon>
        <taxon>Dothideomycetes</taxon>
        <taxon>Pleosporomycetidae</taxon>
        <taxon>Pleosporales</taxon>
        <taxon>Pleosporineae</taxon>
        <taxon>Didymellaceae</taxon>
        <taxon>Epicoccum</taxon>
    </lineage>
</organism>
<accession>A0A1Y2M7T9</accession>